<sequence>MSEPSRKGWVAQYLEDKREPLIMLFVWIPLLAAVLFGGLLLVVFVSTQM</sequence>
<dbReference type="RefSeq" id="WP_157090091.1">
    <property type="nucleotide sequence ID" value="NZ_CAJFZZ010000002.1"/>
</dbReference>
<evidence type="ECO:0000313" key="3">
    <source>
        <dbReference type="Proteomes" id="UP000271708"/>
    </source>
</evidence>
<organism evidence="2 3">
    <name type="scientific">Janibacter melonis</name>
    <dbReference type="NCBI Taxonomy" id="262209"/>
    <lineage>
        <taxon>Bacteria</taxon>
        <taxon>Bacillati</taxon>
        <taxon>Actinomycetota</taxon>
        <taxon>Actinomycetes</taxon>
        <taxon>Micrococcales</taxon>
        <taxon>Intrasporangiaceae</taxon>
        <taxon>Janibacter</taxon>
    </lineage>
</organism>
<evidence type="ECO:0000256" key="1">
    <source>
        <dbReference type="SAM" id="Phobius"/>
    </source>
</evidence>
<dbReference type="GeneID" id="59161289"/>
<feature type="transmembrane region" description="Helical" evidence="1">
    <location>
        <begin position="21"/>
        <end position="45"/>
    </location>
</feature>
<dbReference type="Proteomes" id="UP000271708">
    <property type="component" value="Chromosome"/>
</dbReference>
<keyword evidence="1" id="KW-1133">Transmembrane helix</keyword>
<evidence type="ECO:0000313" key="2">
    <source>
        <dbReference type="EMBL" id="QGX08391.1"/>
    </source>
</evidence>
<proteinExistence type="predicted"/>
<reference evidence="2 3" key="1">
    <citation type="submission" date="2019-09" db="EMBL/GenBank/DDBJ databases">
        <title>Complete Genome Sequence of Janibacter melonis M714 with both human health impact and industrial applications.</title>
        <authorList>
            <person name="Jin M."/>
            <person name="Zhao Q.R."/>
        </authorList>
    </citation>
    <scope>NUCLEOTIDE SEQUENCE [LARGE SCALE GENOMIC DNA]</scope>
    <source>
        <strain evidence="2 3">M714</strain>
    </source>
</reference>
<keyword evidence="1" id="KW-0812">Transmembrane</keyword>
<dbReference type="KEGG" id="jme:EEW87_16605"/>
<dbReference type="EMBL" id="CP044548">
    <property type="protein sequence ID" value="QGX08391.1"/>
    <property type="molecule type" value="Genomic_DNA"/>
</dbReference>
<dbReference type="AlphaFoldDB" id="A0A650GEM1"/>
<protein>
    <submittedName>
        <fullName evidence="2">Uncharacterized protein</fullName>
    </submittedName>
</protein>
<keyword evidence="1" id="KW-0472">Membrane</keyword>
<accession>A0A650GEM1</accession>
<gene>
    <name evidence="2" type="ORF">EEW87_16605</name>
</gene>
<name>A0A650GEM1_9MICO</name>